<dbReference type="EMBL" id="VSSQ01001251">
    <property type="protein sequence ID" value="MPM06677.1"/>
    <property type="molecule type" value="Genomic_DNA"/>
</dbReference>
<gene>
    <name evidence="2" type="ORF">SDC9_52979</name>
</gene>
<feature type="compositionally biased region" description="Basic residues" evidence="1">
    <location>
        <begin position="43"/>
        <end position="52"/>
    </location>
</feature>
<accession>A0A644WSN1</accession>
<evidence type="ECO:0000256" key="1">
    <source>
        <dbReference type="SAM" id="MobiDB-lite"/>
    </source>
</evidence>
<proteinExistence type="predicted"/>
<sequence length="332" mass="36110">MGHRKGGKKPGGIFENGVPFREFPVHVCRSVEQFRCRYAQGHGGKKPHRREHGKAASHVGGKNEAAAAYLVGEGPENALLFIGDDHHVLRRFFRAEINLEAVPEEEEVGHGLGGAPRFADDGEDGLLRVDEVPDRPVVGRVNIVGHVESRPLPLRPGKLVPVRGQQRPVEHEVPQGRSADAHLDKSVETRNPLSGLLNVGDIPARQIEPAHTFPPFGSGFPKAGVSSPEYFLVSFDGFDIHRAAGREGFAVAHRHPIGQREKFRSCSPSSRHDVNPFLSGYLSCFASSASMASGLYPTMYFSPICVTGTPIWPVFFTISIAASRLACTSTFS</sequence>
<name>A0A644WSN1_9ZZZZ</name>
<organism evidence="2">
    <name type="scientific">bioreactor metagenome</name>
    <dbReference type="NCBI Taxonomy" id="1076179"/>
    <lineage>
        <taxon>unclassified sequences</taxon>
        <taxon>metagenomes</taxon>
        <taxon>ecological metagenomes</taxon>
    </lineage>
</organism>
<dbReference type="AlphaFoldDB" id="A0A644WSN1"/>
<protein>
    <submittedName>
        <fullName evidence="2">Uncharacterized protein</fullName>
    </submittedName>
</protein>
<evidence type="ECO:0000313" key="2">
    <source>
        <dbReference type="EMBL" id="MPM06677.1"/>
    </source>
</evidence>
<reference evidence="2" key="1">
    <citation type="submission" date="2019-08" db="EMBL/GenBank/DDBJ databases">
        <authorList>
            <person name="Kucharzyk K."/>
            <person name="Murdoch R.W."/>
            <person name="Higgins S."/>
            <person name="Loffler F."/>
        </authorList>
    </citation>
    <scope>NUCLEOTIDE SEQUENCE</scope>
</reference>
<feature type="region of interest" description="Disordered" evidence="1">
    <location>
        <begin position="40"/>
        <end position="59"/>
    </location>
</feature>
<comment type="caution">
    <text evidence="2">The sequence shown here is derived from an EMBL/GenBank/DDBJ whole genome shotgun (WGS) entry which is preliminary data.</text>
</comment>